<dbReference type="InterPro" id="IPR000160">
    <property type="entry name" value="GGDEF_dom"/>
</dbReference>
<feature type="transmembrane region" description="Helical" evidence="1">
    <location>
        <begin position="69"/>
        <end position="86"/>
    </location>
</feature>
<feature type="transmembrane region" description="Helical" evidence="1">
    <location>
        <begin position="134"/>
        <end position="156"/>
    </location>
</feature>
<dbReference type="PROSITE" id="PS50883">
    <property type="entry name" value="EAL"/>
    <property type="match status" value="1"/>
</dbReference>
<feature type="transmembrane region" description="Helical" evidence="1">
    <location>
        <begin position="98"/>
        <end position="122"/>
    </location>
</feature>
<dbReference type="PANTHER" id="PTHR44757:SF2">
    <property type="entry name" value="BIOFILM ARCHITECTURE MAINTENANCE PROTEIN MBAA"/>
    <property type="match status" value="1"/>
</dbReference>
<comment type="caution">
    <text evidence="4">The sequence shown here is derived from an EMBL/GenBank/DDBJ whole genome shotgun (WGS) entry which is preliminary data.</text>
</comment>
<dbReference type="AlphaFoldDB" id="A0A918EGP4"/>
<feature type="domain" description="EAL" evidence="2">
    <location>
        <begin position="480"/>
        <end position="730"/>
    </location>
</feature>
<dbReference type="SMART" id="SM00052">
    <property type="entry name" value="EAL"/>
    <property type="match status" value="1"/>
</dbReference>
<evidence type="ECO:0000313" key="4">
    <source>
        <dbReference type="EMBL" id="GGP82909.1"/>
    </source>
</evidence>
<evidence type="ECO:0000256" key="1">
    <source>
        <dbReference type="SAM" id="Phobius"/>
    </source>
</evidence>
<dbReference type="NCBIfam" id="TIGR00254">
    <property type="entry name" value="GGDEF"/>
    <property type="match status" value="1"/>
</dbReference>
<dbReference type="InterPro" id="IPR029787">
    <property type="entry name" value="Nucleotide_cyclase"/>
</dbReference>
<dbReference type="Proteomes" id="UP000639606">
    <property type="component" value="Unassembled WGS sequence"/>
</dbReference>
<dbReference type="PANTHER" id="PTHR44757">
    <property type="entry name" value="DIGUANYLATE CYCLASE DGCP"/>
    <property type="match status" value="1"/>
</dbReference>
<dbReference type="InterPro" id="IPR035919">
    <property type="entry name" value="EAL_sf"/>
</dbReference>
<proteinExistence type="predicted"/>
<evidence type="ECO:0008006" key="6">
    <source>
        <dbReference type="Google" id="ProtNLM"/>
    </source>
</evidence>
<dbReference type="CDD" id="cd01949">
    <property type="entry name" value="GGDEF"/>
    <property type="match status" value="1"/>
</dbReference>
<evidence type="ECO:0000313" key="5">
    <source>
        <dbReference type="Proteomes" id="UP000639606"/>
    </source>
</evidence>
<evidence type="ECO:0000259" key="3">
    <source>
        <dbReference type="PROSITE" id="PS50887"/>
    </source>
</evidence>
<accession>A0A918EGP4</accession>
<dbReference type="Gene3D" id="3.30.70.270">
    <property type="match status" value="1"/>
</dbReference>
<reference evidence="4" key="1">
    <citation type="journal article" date="2014" name="Int. J. Syst. Evol. Microbiol.">
        <title>Complete genome sequence of Corynebacterium casei LMG S-19264T (=DSM 44701T), isolated from a smear-ripened cheese.</title>
        <authorList>
            <consortium name="US DOE Joint Genome Institute (JGI-PGF)"/>
            <person name="Walter F."/>
            <person name="Albersmeier A."/>
            <person name="Kalinowski J."/>
            <person name="Ruckert C."/>
        </authorList>
    </citation>
    <scope>NUCLEOTIDE SEQUENCE</scope>
    <source>
        <strain evidence="4">JCM 3313</strain>
    </source>
</reference>
<dbReference type="InterPro" id="IPR043128">
    <property type="entry name" value="Rev_trsase/Diguanyl_cyclase"/>
</dbReference>
<dbReference type="Pfam" id="PF00990">
    <property type="entry name" value="GGDEF"/>
    <property type="match status" value="1"/>
</dbReference>
<protein>
    <recommendedName>
        <fullName evidence="6">Diguanylate cyclase (GGDEF)-like protein</fullName>
    </recommendedName>
</protein>
<name>A0A918EGP4_9PSEU</name>
<sequence>MAVAELVVASDSANFDPAARDAVVGETEHVTTSVGDRGLRRIRTLVDVVAWVGGVGLATTLVLEADHPARFAVVALVAVVLGSWWLKPRGDSRWVAALEGVIAASALLLLPAPQVVIGFLFGVTTKRALRGERLVVEAAFALVGYLAGVIASLVLGTGAAPHDTLPTMLLPLAGLVLESAALHQVVRVARRAELAHLRAEDARATTAAVLHSSPVGLVLVDGDGTPGLHNERARDLLGWDGVAAPAVPCPHGPNIAACDRGCRDQPVEVRLPGVERVVALHPARVEQAMGPDRTLIAAVDISVRRRLEDQLRHRTERDELTGLVGRAHLLHLLDRALADGDAGLLVLDLDQFKEVNDTEGHHAGDRYLVAAAHRIRDAVEPGAVAARLGGDEFAVLVPGGTERECLRLAAAALAALREPWSDLGYDLVMRASIGVAVSAPDTATDELLHDADTAMYVAKREGGGRARLFRREMAEELLARQRDKRDLRAAIGTEQLVLHYQPIVDLTSSAVSGAEALVRWQRPGRGLLPPQEFIGLAEETGLIVPLGAQVLTAACAQAVRWRGEGRSLDVTVNVSTRQLSAPGFLPSLGRALEATALPPDGLTIEVTESVWADEAAMRALMAVRETGVRVALDDFGTGYSSLSYLHRYPFDVVKIDKSFTRALGDTGRTAGVVRCIIDLAEVLGAVTVAEGIETREQADWLRRAGCGYAQGFLFGRPEPAKGWDSLPSRN</sequence>
<dbReference type="Gene3D" id="3.20.20.450">
    <property type="entry name" value="EAL domain"/>
    <property type="match status" value="1"/>
</dbReference>
<organism evidence="4 5">
    <name type="scientific">Saccharothrix coeruleofusca</name>
    <dbReference type="NCBI Taxonomy" id="33919"/>
    <lineage>
        <taxon>Bacteria</taxon>
        <taxon>Bacillati</taxon>
        <taxon>Actinomycetota</taxon>
        <taxon>Actinomycetes</taxon>
        <taxon>Pseudonocardiales</taxon>
        <taxon>Pseudonocardiaceae</taxon>
        <taxon>Saccharothrix</taxon>
    </lineage>
</organism>
<dbReference type="SUPFAM" id="SSF55073">
    <property type="entry name" value="Nucleotide cyclase"/>
    <property type="match status" value="1"/>
</dbReference>
<keyword evidence="1" id="KW-0812">Transmembrane</keyword>
<feature type="domain" description="GGDEF" evidence="3">
    <location>
        <begin position="340"/>
        <end position="471"/>
    </location>
</feature>
<dbReference type="CDD" id="cd01948">
    <property type="entry name" value="EAL"/>
    <property type="match status" value="1"/>
</dbReference>
<evidence type="ECO:0000259" key="2">
    <source>
        <dbReference type="PROSITE" id="PS50883"/>
    </source>
</evidence>
<dbReference type="InterPro" id="IPR052155">
    <property type="entry name" value="Biofilm_reg_signaling"/>
</dbReference>
<dbReference type="PROSITE" id="PS50887">
    <property type="entry name" value="GGDEF"/>
    <property type="match status" value="1"/>
</dbReference>
<keyword evidence="1" id="KW-1133">Transmembrane helix</keyword>
<keyword evidence="5" id="KW-1185">Reference proteome</keyword>
<gene>
    <name evidence="4" type="ORF">GCM10010185_66220</name>
</gene>
<reference evidence="4" key="2">
    <citation type="submission" date="2020-09" db="EMBL/GenBank/DDBJ databases">
        <authorList>
            <person name="Sun Q."/>
            <person name="Ohkuma M."/>
        </authorList>
    </citation>
    <scope>NUCLEOTIDE SEQUENCE</scope>
    <source>
        <strain evidence="4">JCM 3313</strain>
    </source>
</reference>
<dbReference type="EMBL" id="BMRG01000023">
    <property type="protein sequence ID" value="GGP82909.1"/>
    <property type="molecule type" value="Genomic_DNA"/>
</dbReference>
<dbReference type="SUPFAM" id="SSF141868">
    <property type="entry name" value="EAL domain-like"/>
    <property type="match status" value="1"/>
</dbReference>
<dbReference type="Pfam" id="PF00563">
    <property type="entry name" value="EAL"/>
    <property type="match status" value="1"/>
</dbReference>
<dbReference type="InterPro" id="IPR001633">
    <property type="entry name" value="EAL_dom"/>
</dbReference>
<dbReference type="SMART" id="SM00267">
    <property type="entry name" value="GGDEF"/>
    <property type="match status" value="1"/>
</dbReference>
<keyword evidence="1" id="KW-0472">Membrane</keyword>